<dbReference type="InterPro" id="IPR036388">
    <property type="entry name" value="WH-like_DNA-bd_sf"/>
</dbReference>
<dbReference type="PROSITE" id="PS50043">
    <property type="entry name" value="HTH_LUXR_2"/>
    <property type="match status" value="1"/>
</dbReference>
<dbReference type="InterPro" id="IPR000792">
    <property type="entry name" value="Tscrpt_reg_LuxR_C"/>
</dbReference>
<dbReference type="CDD" id="cd06170">
    <property type="entry name" value="LuxR_C_like"/>
    <property type="match status" value="1"/>
</dbReference>
<dbReference type="Gene3D" id="3.40.50.300">
    <property type="entry name" value="P-loop containing nucleotide triphosphate hydrolases"/>
    <property type="match status" value="1"/>
</dbReference>
<dbReference type="GO" id="GO:0003677">
    <property type="term" value="F:DNA binding"/>
    <property type="evidence" value="ECO:0007669"/>
    <property type="project" value="InterPro"/>
</dbReference>
<dbReference type="OrthoDB" id="9812579at2"/>
<feature type="region of interest" description="Disordered" evidence="1">
    <location>
        <begin position="692"/>
        <end position="720"/>
    </location>
</feature>
<dbReference type="SUPFAM" id="SSF46894">
    <property type="entry name" value="C-terminal effector domain of the bipartite response regulators"/>
    <property type="match status" value="1"/>
</dbReference>
<dbReference type="Gene3D" id="1.25.40.10">
    <property type="entry name" value="Tetratricopeptide repeat domain"/>
    <property type="match status" value="1"/>
</dbReference>
<dbReference type="RefSeq" id="WP_143030055.1">
    <property type="nucleotide sequence ID" value="NZ_FNBE01000008.1"/>
</dbReference>
<evidence type="ECO:0000313" key="3">
    <source>
        <dbReference type="EMBL" id="SDG04864.1"/>
    </source>
</evidence>
<dbReference type="InterPro" id="IPR016032">
    <property type="entry name" value="Sig_transdc_resp-reg_C-effctor"/>
</dbReference>
<proteinExistence type="predicted"/>
<dbReference type="InterPro" id="IPR011990">
    <property type="entry name" value="TPR-like_helical_dom_sf"/>
</dbReference>
<dbReference type="SUPFAM" id="SSF52540">
    <property type="entry name" value="P-loop containing nucleoside triphosphate hydrolases"/>
    <property type="match status" value="1"/>
</dbReference>
<accession>A0A1G7R2D2</accession>
<dbReference type="PRINTS" id="PR00038">
    <property type="entry name" value="HTHLUXR"/>
</dbReference>
<evidence type="ECO:0000256" key="1">
    <source>
        <dbReference type="SAM" id="MobiDB-lite"/>
    </source>
</evidence>
<evidence type="ECO:0000259" key="2">
    <source>
        <dbReference type="PROSITE" id="PS50043"/>
    </source>
</evidence>
<dbReference type="PANTHER" id="PTHR47691">
    <property type="entry name" value="REGULATOR-RELATED"/>
    <property type="match status" value="1"/>
</dbReference>
<name>A0A1G7R2D2_PSEOR</name>
<feature type="domain" description="HTH luxR-type" evidence="2">
    <location>
        <begin position="717"/>
        <end position="782"/>
    </location>
</feature>
<dbReference type="Gene3D" id="1.10.10.10">
    <property type="entry name" value="Winged helix-like DNA-binding domain superfamily/Winged helix DNA-binding domain"/>
    <property type="match status" value="1"/>
</dbReference>
<dbReference type="PRINTS" id="PR00364">
    <property type="entry name" value="DISEASERSIST"/>
</dbReference>
<gene>
    <name evidence="3" type="ORF">SAMN05216377_108256</name>
</gene>
<sequence length="791" mass="86595">MSGELTSFVGRVGELSELRQLLRSKRLITLLGPGGVGKTRLALRAAARNHGAFPGGARVVELAPARQTDLLATVLVDALGLGRSSRPPLDLVVEELRLKPTLLVLDNCEHLAAEVGTLVERLLCAAPTLHVLATSRQPLAVQSEQLFTVAPLHLPDDEVSLEGALAYSAMTLFADRASAAVPGFSITEDNVADVAALCRRLEGIPLAIELAAVRLKVLSLRELGERLQDRFRLLADVRPGRPARHQTLRTTLDWTCELCTPLEQRLWACASLFAGGFTLDALEYVCVEAGTAQPDEVLVGLSGLVDKSVLVRAESNGRVRFRMLETIREYGLNLLDAVSETRAKRDRARDCYLQWCRRLVDEQNRDWFYQERETFAELGTEHNNLRAALWASTADAEHHAVGLHIAVSLWFYWLPRAPSEGRQWLERLLAASAEDPPSVERMRALILLAYLLVIQGERVEGRELLRVGLIAAEQLGDLLGAGYARHILGLAEAFDGDPDGAGDLLDQAEAIYREHGASEGWRVCLAMHTGLLRTTQGRTVLAAQLFTDAAETCERHGEQWLYSYVLYGLSLIDHWAGRGTAALDRLARSARMKGPFDDVIGSALIFELAAWIRADQGDGQRAAVALGAAGRLWREFGMELYDSRTWLEYRRRCVEQVTALIGHAALAEWQARGTSVGRPEALALVLDGDTADRTPAVRSTPTAPTTAVASPDQPRGLGGSEPTLTRREAQIAAFVAQGMSNRTIAQRLTLSTRTIEGHVQTLLTKLGFSSRAQIAAWVSTRSGSRASVPEW</sequence>
<dbReference type="Proteomes" id="UP000198967">
    <property type="component" value="Unassembled WGS sequence"/>
</dbReference>
<dbReference type="GO" id="GO:0006355">
    <property type="term" value="P:regulation of DNA-templated transcription"/>
    <property type="evidence" value="ECO:0007669"/>
    <property type="project" value="InterPro"/>
</dbReference>
<dbReference type="InterPro" id="IPR027417">
    <property type="entry name" value="P-loop_NTPase"/>
</dbReference>
<reference evidence="3 4" key="1">
    <citation type="submission" date="2016-10" db="EMBL/GenBank/DDBJ databases">
        <authorList>
            <person name="de Groot N.N."/>
        </authorList>
    </citation>
    <scope>NUCLEOTIDE SEQUENCE [LARGE SCALE GENOMIC DNA]</scope>
    <source>
        <strain evidence="3 4">CGMCC 4.3143</strain>
    </source>
</reference>
<evidence type="ECO:0000313" key="4">
    <source>
        <dbReference type="Proteomes" id="UP000198967"/>
    </source>
</evidence>
<feature type="compositionally biased region" description="Low complexity" evidence="1">
    <location>
        <begin position="693"/>
        <end position="711"/>
    </location>
</feature>
<keyword evidence="4" id="KW-1185">Reference proteome</keyword>
<dbReference type="STRING" id="366584.SAMN05216377_108256"/>
<dbReference type="Pfam" id="PF00196">
    <property type="entry name" value="GerE"/>
    <property type="match status" value="1"/>
</dbReference>
<protein>
    <submittedName>
        <fullName evidence="3">Predicted ATPase</fullName>
    </submittedName>
</protein>
<dbReference type="SMART" id="SM00421">
    <property type="entry name" value="HTH_LUXR"/>
    <property type="match status" value="1"/>
</dbReference>
<organism evidence="3 4">
    <name type="scientific">Pseudonocardia oroxyli</name>
    <dbReference type="NCBI Taxonomy" id="366584"/>
    <lineage>
        <taxon>Bacteria</taxon>
        <taxon>Bacillati</taxon>
        <taxon>Actinomycetota</taxon>
        <taxon>Actinomycetes</taxon>
        <taxon>Pseudonocardiales</taxon>
        <taxon>Pseudonocardiaceae</taxon>
        <taxon>Pseudonocardia</taxon>
    </lineage>
</organism>
<dbReference type="EMBL" id="FNBE01000008">
    <property type="protein sequence ID" value="SDG04864.1"/>
    <property type="molecule type" value="Genomic_DNA"/>
</dbReference>
<dbReference type="PANTHER" id="PTHR47691:SF3">
    <property type="entry name" value="HTH-TYPE TRANSCRIPTIONAL REGULATOR RV0890C-RELATED"/>
    <property type="match status" value="1"/>
</dbReference>
<dbReference type="AlphaFoldDB" id="A0A1G7R2D2"/>